<comment type="caution">
    <text evidence="2">The sequence shown here is derived from an EMBL/GenBank/DDBJ whole genome shotgun (WGS) entry which is preliminary data.</text>
</comment>
<dbReference type="VEuPathDB" id="PlasmoDB:PKA1H_110055300"/>
<keyword evidence="1" id="KW-0472">Membrane</keyword>
<reference evidence="2 3" key="1">
    <citation type="submission" date="2017-05" db="EMBL/GenBank/DDBJ databases">
        <title>PacBio assembly of a Plasmodium knowlesi genome sequence with Hi-C correction and manual annotation of the SICAvar gene family.</title>
        <authorList>
            <person name="Lapp S.A."/>
            <person name="Geraldo J.A."/>
            <person name="Chien J.-T."/>
            <person name="Ay F."/>
            <person name="Pakala S.B."/>
            <person name="Batugedara G."/>
            <person name="Humphrey J.C."/>
            <person name="Debarry J.D."/>
            <person name="Le Roch K.G."/>
            <person name="Galinski M.R."/>
            <person name="Kissinger J.C."/>
        </authorList>
    </citation>
    <scope>NUCLEOTIDE SEQUENCE [LARGE SCALE GENOMIC DNA]</scope>
    <source>
        <strain evidence="3">Malayan Strain Pk1 (A+)</strain>
    </source>
</reference>
<evidence type="ECO:0008006" key="4">
    <source>
        <dbReference type="Google" id="ProtNLM"/>
    </source>
</evidence>
<keyword evidence="1" id="KW-0812">Transmembrane</keyword>
<feature type="transmembrane region" description="Helical" evidence="1">
    <location>
        <begin position="7"/>
        <end position="26"/>
    </location>
</feature>
<evidence type="ECO:0000313" key="3">
    <source>
        <dbReference type="Proteomes" id="UP000195012"/>
    </source>
</evidence>
<accession>A0A1Y3DMD5</accession>
<name>A0A1Y3DMD5_PLAKN</name>
<gene>
    <name evidence="2" type="ORF">PKNOH_S130215500</name>
</gene>
<dbReference type="VEuPathDB" id="PlasmoDB:PKNH_1148800"/>
<dbReference type="EMBL" id="NETL01000027">
    <property type="protein sequence ID" value="OTN64416.1"/>
    <property type="molecule type" value="Genomic_DNA"/>
</dbReference>
<organism evidence="2 3">
    <name type="scientific">Plasmodium knowlesi</name>
    <dbReference type="NCBI Taxonomy" id="5850"/>
    <lineage>
        <taxon>Eukaryota</taxon>
        <taxon>Sar</taxon>
        <taxon>Alveolata</taxon>
        <taxon>Apicomplexa</taxon>
        <taxon>Aconoidasida</taxon>
        <taxon>Haemosporida</taxon>
        <taxon>Plasmodiidae</taxon>
        <taxon>Plasmodium</taxon>
        <taxon>Plasmodium (Plasmodium)</taxon>
    </lineage>
</organism>
<proteinExistence type="predicted"/>
<sequence>MPMYLFFLYYLNILIEVLLGIYISGFDSHFLFKCPVYVNTGGNSRWKRTLAVACAEGGDSILNDKGLSIVKVEEMCKKKDANLSDNIYGLSLHDLKNLFVNLTNFVMYTDYEEQVKTEKNMFISTQRMLKFMKEKIKKKTEELINTARKYIDELLGSYDILNPKEWESISKLNLFLDINGEEDVLLIDGRDIFFHVMNVKFSKKIPLNTDEVLENITELFKHNKNIYDQYEKKVYKIEKDIRTYSGTGGQRFPMNYTHWNNSYINITQNVAVRAFVDDFYNYFERLERMLMYNPKRFTRIDISFLDGTLEAINNIINSTIEYKTEKLFVLLNNIFNGDLRSILGFFTYLFDKERRRNEVLLKKIEREKTGDEYDSNFLFDVESLYLKEKEDIQSALSKFSNFMKVNFGFDINSPSVQLLKNKIEAAEVKEQEKQIMDHFKMIVHELLCRKQVMEFSNLVNSLKENSKRFISYFRRVLGCVTTQNDNCIFIRTRNLIPLVSKYAEIREKYNSNFKQNDTKENILDLMKDIKNAFYRYRIAIKILFLLIEDLKVSKELHSEYERMIREKKKEQEENYGIREKDKENMENSYTEALKEWTNKLDAQKKVIDQNTNAIIFYFCLIKEFKLS</sequence>
<evidence type="ECO:0000256" key="1">
    <source>
        <dbReference type="SAM" id="Phobius"/>
    </source>
</evidence>
<dbReference type="VEuPathDB" id="PlasmoDB:PKNOH_S130215500"/>
<dbReference type="AlphaFoldDB" id="A0A1Y3DMD5"/>
<protein>
    <recommendedName>
        <fullName evidence="4">Fam-f protein</fullName>
    </recommendedName>
</protein>
<dbReference type="Proteomes" id="UP000195012">
    <property type="component" value="Unassembled WGS sequence"/>
</dbReference>
<evidence type="ECO:0000313" key="2">
    <source>
        <dbReference type="EMBL" id="OTN64416.1"/>
    </source>
</evidence>
<dbReference type="OrthoDB" id="384111at2759"/>
<keyword evidence="1" id="KW-1133">Transmembrane helix</keyword>